<feature type="region of interest" description="Disordered" evidence="1">
    <location>
        <begin position="1"/>
        <end position="28"/>
    </location>
</feature>
<feature type="transmembrane region" description="Helical" evidence="2">
    <location>
        <begin position="75"/>
        <end position="94"/>
    </location>
</feature>
<keyword evidence="4" id="KW-1185">Reference proteome</keyword>
<evidence type="ECO:0000256" key="1">
    <source>
        <dbReference type="SAM" id="MobiDB-lite"/>
    </source>
</evidence>
<proteinExistence type="predicted"/>
<keyword evidence="2" id="KW-1133">Transmembrane helix</keyword>
<protein>
    <submittedName>
        <fullName evidence="3">Uncharacterized protein</fullName>
    </submittedName>
</protein>
<dbReference type="Proteomes" id="UP000193978">
    <property type="component" value="Chromosome"/>
</dbReference>
<reference evidence="3 4" key="1">
    <citation type="submission" date="2017-02" db="EMBL/GenBank/DDBJ databases">
        <authorList>
            <person name="Peterson S.W."/>
        </authorList>
    </citation>
    <scope>NUCLEOTIDE SEQUENCE [LARGE SCALE GENOMIC DNA]</scope>
    <source>
        <strain evidence="3 4">S285</strain>
    </source>
</reference>
<dbReference type="RefSeq" id="WP_085771501.1">
    <property type="nucleotide sequence ID" value="NZ_AP027149.1"/>
</dbReference>
<feature type="transmembrane region" description="Helical" evidence="2">
    <location>
        <begin position="46"/>
        <end position="69"/>
    </location>
</feature>
<sequence length="101" mass="10540">MGGQNSGKPETPRGEVEILPPEGNSGPWGDAVYTTKRFGTVKIVRLGPVGSALLGLGLLGMVTFGFLFLGGLMLLLLPIAGVLTFGAMLSGLLGNPFRRLR</sequence>
<dbReference type="EMBL" id="CP019948">
    <property type="protein sequence ID" value="ARN81400.1"/>
    <property type="molecule type" value="Genomic_DNA"/>
</dbReference>
<evidence type="ECO:0000256" key="2">
    <source>
        <dbReference type="SAM" id="Phobius"/>
    </source>
</evidence>
<evidence type="ECO:0000313" key="3">
    <source>
        <dbReference type="EMBL" id="ARN81400.1"/>
    </source>
</evidence>
<accession>A0A1W6MUX0</accession>
<keyword evidence="2" id="KW-0812">Transmembrane</keyword>
<organism evidence="3 4">
    <name type="scientific">Methylocystis bryophila</name>
    <dbReference type="NCBI Taxonomy" id="655015"/>
    <lineage>
        <taxon>Bacteria</taxon>
        <taxon>Pseudomonadati</taxon>
        <taxon>Pseudomonadota</taxon>
        <taxon>Alphaproteobacteria</taxon>
        <taxon>Hyphomicrobiales</taxon>
        <taxon>Methylocystaceae</taxon>
        <taxon>Methylocystis</taxon>
    </lineage>
</organism>
<keyword evidence="2" id="KW-0472">Membrane</keyword>
<evidence type="ECO:0000313" key="4">
    <source>
        <dbReference type="Proteomes" id="UP000193978"/>
    </source>
</evidence>
<dbReference type="AlphaFoldDB" id="A0A1W6MUX0"/>
<dbReference type="KEGG" id="mbry:B1812_10285"/>
<name>A0A1W6MUX0_9HYPH</name>
<dbReference type="OrthoDB" id="10013405at2"/>
<gene>
    <name evidence="3" type="ORF">B1812_10285</name>
</gene>